<feature type="transmembrane region" description="Helical" evidence="2">
    <location>
        <begin position="198"/>
        <end position="219"/>
    </location>
</feature>
<proteinExistence type="predicted"/>
<dbReference type="OrthoDB" id="9815928at2"/>
<keyword evidence="5" id="KW-1185">Reference proteome</keyword>
<organism evidence="4 5">
    <name type="scientific">Actinomadura montaniterrae</name>
    <dbReference type="NCBI Taxonomy" id="1803903"/>
    <lineage>
        <taxon>Bacteria</taxon>
        <taxon>Bacillati</taxon>
        <taxon>Actinomycetota</taxon>
        <taxon>Actinomycetes</taxon>
        <taxon>Streptosporangiales</taxon>
        <taxon>Thermomonosporaceae</taxon>
        <taxon>Actinomadura</taxon>
    </lineage>
</organism>
<evidence type="ECO:0000259" key="3">
    <source>
        <dbReference type="SMART" id="SM00530"/>
    </source>
</evidence>
<feature type="domain" description="HTH cro/C1-type" evidence="3">
    <location>
        <begin position="51"/>
        <end position="106"/>
    </location>
</feature>
<gene>
    <name evidence="4" type="ORF">F9B16_14120</name>
</gene>
<comment type="caution">
    <text evidence="4">The sequence shown here is derived from an EMBL/GenBank/DDBJ whole genome shotgun (WGS) entry which is preliminary data.</text>
</comment>
<feature type="compositionally biased region" description="Polar residues" evidence="1">
    <location>
        <begin position="172"/>
        <end position="185"/>
    </location>
</feature>
<protein>
    <submittedName>
        <fullName evidence="4">Helix-turn-helix domain-containing protein</fullName>
    </submittedName>
</protein>
<dbReference type="SMART" id="SM00530">
    <property type="entry name" value="HTH_XRE"/>
    <property type="match status" value="1"/>
</dbReference>
<dbReference type="Proteomes" id="UP000483004">
    <property type="component" value="Unassembled WGS sequence"/>
</dbReference>
<evidence type="ECO:0000313" key="5">
    <source>
        <dbReference type="Proteomes" id="UP000483004"/>
    </source>
</evidence>
<feature type="region of interest" description="Disordered" evidence="1">
    <location>
        <begin position="117"/>
        <end position="193"/>
    </location>
</feature>
<evidence type="ECO:0000313" key="4">
    <source>
        <dbReference type="EMBL" id="KAB2382728.1"/>
    </source>
</evidence>
<keyword evidence="2" id="KW-0812">Transmembrane</keyword>
<sequence length="391" mass="40875">MVRRDGECRALPAAHCGPAVRPAGDAPMSRSRPPAPLPDDLPDAVRVLLTELRELRTASGHDLRSLERRTHASRSSWSRWLGGETFVPRTAVTALAQLCGGDRHRLEALWDVADQAREAAAASGTPDVAPSTAPRGEPTAPPGEPSAPARETAPSHGETAAPDGGPPAPDSETPTPTAGASTESPASPPVPRRRGPKVVLVGAVAGCVLVSGAAGVLLGTTLRTNAQESPDGPARASASPARATRATVHAIYRHEVVARAQSWHPHAPGRVPYDQAASYQGYRADGSGYASMALGLPAPGPNSAALLASYCDRIPPARLGPGDLVVNATGGPDAREVMIFERWTGPSRTAYWAYQQRRGYGTDHLVRGAGLTRDGRHVACHPRNLRDDPVG</sequence>
<feature type="region of interest" description="Disordered" evidence="1">
    <location>
        <begin position="15"/>
        <end position="41"/>
    </location>
</feature>
<evidence type="ECO:0000256" key="1">
    <source>
        <dbReference type="SAM" id="MobiDB-lite"/>
    </source>
</evidence>
<dbReference type="Pfam" id="PF13560">
    <property type="entry name" value="HTH_31"/>
    <property type="match status" value="1"/>
</dbReference>
<dbReference type="CDD" id="cd00093">
    <property type="entry name" value="HTH_XRE"/>
    <property type="match status" value="1"/>
</dbReference>
<dbReference type="AlphaFoldDB" id="A0A6L3VUZ4"/>
<keyword evidence="2" id="KW-1133">Transmembrane helix</keyword>
<dbReference type="InterPro" id="IPR001387">
    <property type="entry name" value="Cro/C1-type_HTH"/>
</dbReference>
<accession>A0A6L3VUZ4</accession>
<reference evidence="4 5" key="1">
    <citation type="submission" date="2019-09" db="EMBL/GenBank/DDBJ databases">
        <title>Actinomadura physcomitrii sp. nov., a novel actinomycete isolated from moss [Physcomitrium sphaericum (Ludw) Fuernr].</title>
        <authorList>
            <person name="Liu C."/>
            <person name="Zhuang X."/>
        </authorList>
    </citation>
    <scope>NUCLEOTIDE SEQUENCE [LARGE SCALE GENOMIC DNA]</scope>
    <source>
        <strain evidence="4 5">CYP1-1B</strain>
    </source>
</reference>
<dbReference type="EMBL" id="WBMR01000031">
    <property type="protein sequence ID" value="KAB2382728.1"/>
    <property type="molecule type" value="Genomic_DNA"/>
</dbReference>
<evidence type="ECO:0000256" key="2">
    <source>
        <dbReference type="SAM" id="Phobius"/>
    </source>
</evidence>
<keyword evidence="2" id="KW-0472">Membrane</keyword>
<name>A0A6L3VUZ4_9ACTN</name>